<keyword evidence="8" id="KW-1185">Reference proteome</keyword>
<dbReference type="InterPro" id="IPR000253">
    <property type="entry name" value="FHA_dom"/>
</dbReference>
<dbReference type="Pfam" id="PF12906">
    <property type="entry name" value="RINGv"/>
    <property type="match status" value="1"/>
</dbReference>
<feature type="compositionally biased region" description="Polar residues" evidence="4">
    <location>
        <begin position="9"/>
        <end position="26"/>
    </location>
</feature>
<dbReference type="InterPro" id="IPR013083">
    <property type="entry name" value="Znf_RING/FYVE/PHD"/>
</dbReference>
<organism evidence="7 8">
    <name type="scientific">Stylonychia lemnae</name>
    <name type="common">Ciliate</name>
    <dbReference type="NCBI Taxonomy" id="5949"/>
    <lineage>
        <taxon>Eukaryota</taxon>
        <taxon>Sar</taxon>
        <taxon>Alveolata</taxon>
        <taxon>Ciliophora</taxon>
        <taxon>Intramacronucleata</taxon>
        <taxon>Spirotrichea</taxon>
        <taxon>Stichotrichia</taxon>
        <taxon>Sporadotrichida</taxon>
        <taxon>Oxytrichidae</taxon>
        <taxon>Stylonychinae</taxon>
        <taxon>Stylonychia</taxon>
    </lineage>
</organism>
<dbReference type="Gene3D" id="2.60.200.20">
    <property type="match status" value="1"/>
</dbReference>
<evidence type="ECO:0000259" key="6">
    <source>
        <dbReference type="PROSITE" id="PS51292"/>
    </source>
</evidence>
<dbReference type="OrthoDB" id="264354at2759"/>
<evidence type="ECO:0000256" key="4">
    <source>
        <dbReference type="SAM" id="MobiDB-lite"/>
    </source>
</evidence>
<dbReference type="Pfam" id="PF00498">
    <property type="entry name" value="FHA"/>
    <property type="match status" value="1"/>
</dbReference>
<name>A0A078A2Y8_STYLE</name>
<dbReference type="InterPro" id="IPR011016">
    <property type="entry name" value="Znf_RING-CH"/>
</dbReference>
<accession>A0A078A2Y8</accession>
<dbReference type="OMA" id="GNMEPEL"/>
<dbReference type="SMART" id="SM00240">
    <property type="entry name" value="FHA"/>
    <property type="match status" value="1"/>
</dbReference>
<proteinExistence type="predicted"/>
<evidence type="ECO:0000256" key="2">
    <source>
        <dbReference type="ARBA" id="ARBA00022771"/>
    </source>
</evidence>
<evidence type="ECO:0000313" key="7">
    <source>
        <dbReference type="EMBL" id="CDW76485.1"/>
    </source>
</evidence>
<dbReference type="PANTHER" id="PTHR46210:SF1">
    <property type="entry name" value="FHA DOMAIN-CONTAINING PROTEIN"/>
    <property type="match status" value="1"/>
</dbReference>
<evidence type="ECO:0000256" key="1">
    <source>
        <dbReference type="ARBA" id="ARBA00022723"/>
    </source>
</evidence>
<keyword evidence="2" id="KW-0863">Zinc-finger</keyword>
<dbReference type="InParanoid" id="A0A078A2Y8"/>
<sequence length="455" mass="52447">MPPQLPVPYSQNPLAQPQQTDNSSKQSNQNLVVFLRGVTWIRDSHGLFDYESKSITKKSCKTIVESKIVRLENEIELVPQNRNVSELGANAQDLLQIRKEQTGYYLDHAEKADMLEEDSVDRLWLVVRSLKSPEGKEDYLIKKFDVIKLGRVKFRIKDFQCEKMGQTPEELYQQELKEAKPVITLEDNQTGDESQKGSCRFCWGSDSTPENPCIVPCRCAGTVGFIHFECLKNWLNTKMNKKESEHLVSMYWKTFECEICKQAYPYLFKVGRKVYKLIDIQQPKNSGYFMVMESLPLEKNTSRTIHILGFSSQKEQFNMGRGHDSEVRVNDISVSRCHAIIKYKPEGFYIEDNKSKFGTLVLLKESYPLNLEYTSAVQVGRTVVSFTVRNTSVDKQYQQNGLVADNPLHNVQKFGGNIPQQLFQVQKMGSSSNVGNLRQERYHQREEEEDMDIDS</sequence>
<keyword evidence="3" id="KW-0862">Zinc</keyword>
<gene>
    <name evidence="7" type="primary">Contig1810.g1961</name>
    <name evidence="7" type="ORF">STYLEM_5486</name>
</gene>
<feature type="region of interest" description="Disordered" evidence="4">
    <location>
        <begin position="1"/>
        <end position="26"/>
    </location>
</feature>
<evidence type="ECO:0000256" key="3">
    <source>
        <dbReference type="ARBA" id="ARBA00022833"/>
    </source>
</evidence>
<evidence type="ECO:0000259" key="5">
    <source>
        <dbReference type="PROSITE" id="PS50006"/>
    </source>
</evidence>
<dbReference type="PROSITE" id="PS51292">
    <property type="entry name" value="ZF_RING_CH"/>
    <property type="match status" value="1"/>
</dbReference>
<dbReference type="Proteomes" id="UP000039865">
    <property type="component" value="Unassembled WGS sequence"/>
</dbReference>
<protein>
    <submittedName>
        <fullName evidence="7">Zinc finger c3hc4 fha domain-containing protein</fullName>
    </submittedName>
</protein>
<dbReference type="AlphaFoldDB" id="A0A078A2Y8"/>
<dbReference type="SUPFAM" id="SSF49879">
    <property type="entry name" value="SMAD/FHA domain"/>
    <property type="match status" value="1"/>
</dbReference>
<dbReference type="InterPro" id="IPR008984">
    <property type="entry name" value="SMAD_FHA_dom_sf"/>
</dbReference>
<feature type="domain" description="FHA" evidence="5">
    <location>
        <begin position="317"/>
        <end position="361"/>
    </location>
</feature>
<feature type="region of interest" description="Disordered" evidence="4">
    <location>
        <begin position="434"/>
        <end position="455"/>
    </location>
</feature>
<dbReference type="PANTHER" id="PTHR46210">
    <property type="entry name" value="FHA DOMAIN-CONTAINING PROTEIN"/>
    <property type="match status" value="1"/>
</dbReference>
<dbReference type="PROSITE" id="PS50006">
    <property type="entry name" value="FHA_DOMAIN"/>
    <property type="match status" value="1"/>
</dbReference>
<feature type="domain" description="RING-CH-type" evidence="6">
    <location>
        <begin position="191"/>
        <end position="267"/>
    </location>
</feature>
<dbReference type="GO" id="GO:0008270">
    <property type="term" value="F:zinc ion binding"/>
    <property type="evidence" value="ECO:0007669"/>
    <property type="project" value="UniProtKB-KW"/>
</dbReference>
<evidence type="ECO:0000313" key="8">
    <source>
        <dbReference type="Proteomes" id="UP000039865"/>
    </source>
</evidence>
<dbReference type="Gene3D" id="3.30.40.10">
    <property type="entry name" value="Zinc/RING finger domain, C3HC4 (zinc finger)"/>
    <property type="match status" value="1"/>
</dbReference>
<dbReference type="SUPFAM" id="SSF57850">
    <property type="entry name" value="RING/U-box"/>
    <property type="match status" value="1"/>
</dbReference>
<dbReference type="CDD" id="cd00060">
    <property type="entry name" value="FHA"/>
    <property type="match status" value="1"/>
</dbReference>
<dbReference type="EMBL" id="CCKQ01005317">
    <property type="protein sequence ID" value="CDW76485.1"/>
    <property type="molecule type" value="Genomic_DNA"/>
</dbReference>
<reference evidence="7 8" key="1">
    <citation type="submission" date="2014-06" db="EMBL/GenBank/DDBJ databases">
        <authorList>
            <person name="Swart Estienne"/>
        </authorList>
    </citation>
    <scope>NUCLEOTIDE SEQUENCE [LARGE SCALE GENOMIC DNA]</scope>
    <source>
        <strain evidence="7 8">130c</strain>
    </source>
</reference>
<dbReference type="SMART" id="SM00744">
    <property type="entry name" value="RINGv"/>
    <property type="match status" value="1"/>
</dbReference>
<keyword evidence="1" id="KW-0479">Metal-binding</keyword>